<name>A0AAN7HFT1_9PEZI</name>
<reference evidence="1" key="1">
    <citation type="journal article" date="2023" name="Mol. Phylogenet. Evol.">
        <title>Genome-scale phylogeny and comparative genomics of the fungal order Sordariales.</title>
        <authorList>
            <person name="Hensen N."/>
            <person name="Bonometti L."/>
            <person name="Westerberg I."/>
            <person name="Brannstrom I.O."/>
            <person name="Guillou S."/>
            <person name="Cros-Aarteil S."/>
            <person name="Calhoun S."/>
            <person name="Haridas S."/>
            <person name="Kuo A."/>
            <person name="Mondo S."/>
            <person name="Pangilinan J."/>
            <person name="Riley R."/>
            <person name="LaButti K."/>
            <person name="Andreopoulos B."/>
            <person name="Lipzen A."/>
            <person name="Chen C."/>
            <person name="Yan M."/>
            <person name="Daum C."/>
            <person name="Ng V."/>
            <person name="Clum A."/>
            <person name="Steindorff A."/>
            <person name="Ohm R.A."/>
            <person name="Martin F."/>
            <person name="Silar P."/>
            <person name="Natvig D.O."/>
            <person name="Lalanne C."/>
            <person name="Gautier V."/>
            <person name="Ament-Velasquez S.L."/>
            <person name="Kruys A."/>
            <person name="Hutchinson M.I."/>
            <person name="Powell A.J."/>
            <person name="Barry K."/>
            <person name="Miller A.N."/>
            <person name="Grigoriev I.V."/>
            <person name="Debuchy R."/>
            <person name="Gladieux P."/>
            <person name="Hiltunen Thoren M."/>
            <person name="Johannesson H."/>
        </authorList>
    </citation>
    <scope>NUCLEOTIDE SEQUENCE</scope>
    <source>
        <strain evidence="1">CBS 532.94</strain>
    </source>
</reference>
<gene>
    <name evidence="1" type="ORF">C8A03DRAFT_31593</name>
</gene>
<proteinExistence type="predicted"/>
<organism evidence="1 2">
    <name type="scientific">Achaetomium macrosporum</name>
    <dbReference type="NCBI Taxonomy" id="79813"/>
    <lineage>
        <taxon>Eukaryota</taxon>
        <taxon>Fungi</taxon>
        <taxon>Dikarya</taxon>
        <taxon>Ascomycota</taxon>
        <taxon>Pezizomycotina</taxon>
        <taxon>Sordariomycetes</taxon>
        <taxon>Sordariomycetidae</taxon>
        <taxon>Sordariales</taxon>
        <taxon>Chaetomiaceae</taxon>
        <taxon>Achaetomium</taxon>
    </lineage>
</organism>
<dbReference type="EMBL" id="MU860043">
    <property type="protein sequence ID" value="KAK4240290.1"/>
    <property type="molecule type" value="Genomic_DNA"/>
</dbReference>
<protein>
    <submittedName>
        <fullName evidence="1">Uncharacterized protein</fullName>
    </submittedName>
</protein>
<sequence>MGESELRFMESFKDLVNQYNAADLFGLYRHPGDDFGGLCEVTQGRANINAKPADWPKDLIALTLDTAWFFLHRSGLGDVDALATQMVITILTEQMSIR</sequence>
<comment type="caution">
    <text evidence="1">The sequence shown here is derived from an EMBL/GenBank/DDBJ whole genome shotgun (WGS) entry which is preliminary data.</text>
</comment>
<reference evidence="1" key="2">
    <citation type="submission" date="2023-05" db="EMBL/GenBank/DDBJ databases">
        <authorList>
            <consortium name="Lawrence Berkeley National Laboratory"/>
            <person name="Steindorff A."/>
            <person name="Hensen N."/>
            <person name="Bonometti L."/>
            <person name="Westerberg I."/>
            <person name="Brannstrom I.O."/>
            <person name="Guillou S."/>
            <person name="Cros-Aarteil S."/>
            <person name="Calhoun S."/>
            <person name="Haridas S."/>
            <person name="Kuo A."/>
            <person name="Mondo S."/>
            <person name="Pangilinan J."/>
            <person name="Riley R."/>
            <person name="Labutti K."/>
            <person name="Andreopoulos B."/>
            <person name="Lipzen A."/>
            <person name="Chen C."/>
            <person name="Yanf M."/>
            <person name="Daum C."/>
            <person name="Ng V."/>
            <person name="Clum A."/>
            <person name="Ohm R."/>
            <person name="Martin F."/>
            <person name="Silar P."/>
            <person name="Natvig D."/>
            <person name="Lalanne C."/>
            <person name="Gautier V."/>
            <person name="Ament-Velasquez S.L."/>
            <person name="Kruys A."/>
            <person name="Hutchinson M.I."/>
            <person name="Powell A.J."/>
            <person name="Barry K."/>
            <person name="Miller A.N."/>
            <person name="Grigoriev I.V."/>
            <person name="Debuchy R."/>
            <person name="Gladieux P."/>
            <person name="Thoren M.H."/>
            <person name="Johannesson H."/>
        </authorList>
    </citation>
    <scope>NUCLEOTIDE SEQUENCE</scope>
    <source>
        <strain evidence="1">CBS 532.94</strain>
    </source>
</reference>
<dbReference type="AlphaFoldDB" id="A0AAN7HFT1"/>
<evidence type="ECO:0000313" key="2">
    <source>
        <dbReference type="Proteomes" id="UP001303760"/>
    </source>
</evidence>
<dbReference type="Proteomes" id="UP001303760">
    <property type="component" value="Unassembled WGS sequence"/>
</dbReference>
<accession>A0AAN7HFT1</accession>
<keyword evidence="2" id="KW-1185">Reference proteome</keyword>
<evidence type="ECO:0000313" key="1">
    <source>
        <dbReference type="EMBL" id="KAK4240290.1"/>
    </source>
</evidence>